<dbReference type="InterPro" id="IPR006110">
    <property type="entry name" value="Pol_omega/Rpo6/RPB6"/>
</dbReference>
<gene>
    <name evidence="11" type="primary">rpoZ</name>
    <name evidence="13" type="ORF">VT99_11123</name>
    <name evidence="14" type="ORF">VU00_12252</name>
    <name evidence="15" type="ORF">VU01_12104</name>
</gene>
<evidence type="ECO:0000313" key="13">
    <source>
        <dbReference type="EMBL" id="RWX48332.1"/>
    </source>
</evidence>
<evidence type="ECO:0000313" key="14">
    <source>
        <dbReference type="EMBL" id="RWX49637.1"/>
    </source>
</evidence>
<dbReference type="SMART" id="SM01409">
    <property type="entry name" value="RNA_pol_Rpb6"/>
    <property type="match status" value="1"/>
</dbReference>
<organism evidence="13 16">
    <name type="scientific">Candidatus Electrothrix marina</name>
    <dbReference type="NCBI Taxonomy" id="1859130"/>
    <lineage>
        <taxon>Bacteria</taxon>
        <taxon>Pseudomonadati</taxon>
        <taxon>Thermodesulfobacteriota</taxon>
        <taxon>Desulfobulbia</taxon>
        <taxon>Desulfobulbales</taxon>
        <taxon>Desulfobulbaceae</taxon>
        <taxon>Candidatus Electrothrix</taxon>
    </lineage>
</organism>
<comment type="caution">
    <text evidence="13">The sequence shown here is derived from an EMBL/GenBank/DDBJ whole genome shotgun (WGS) entry which is preliminary data.</text>
</comment>
<reference evidence="16 17" key="1">
    <citation type="submission" date="2017-01" db="EMBL/GenBank/DDBJ databases">
        <title>The cable genome- insights into the physiology and evolution of filamentous bacteria capable of sulfide oxidation via long distance electron transfer.</title>
        <authorList>
            <person name="Schreiber L."/>
            <person name="Bjerg J.T."/>
            <person name="Boggild A."/>
            <person name="Van De Vossenberg J."/>
            <person name="Meysman F."/>
            <person name="Nielsen L.P."/>
            <person name="Schramm A."/>
            <person name="Kjeldsen K.U."/>
        </authorList>
    </citation>
    <scope>NUCLEOTIDE SEQUENCE [LARGE SCALE GENOMIC DNA]</scope>
    <source>
        <strain evidence="13">A2</strain>
        <strain evidence="14">A3</strain>
        <strain evidence="15">A5</strain>
    </source>
</reference>
<dbReference type="HAMAP" id="MF_00366">
    <property type="entry name" value="RNApol_bact_RpoZ"/>
    <property type="match status" value="1"/>
</dbReference>
<evidence type="ECO:0000256" key="12">
    <source>
        <dbReference type="SAM" id="MobiDB-lite"/>
    </source>
</evidence>
<dbReference type="GO" id="GO:0000428">
    <property type="term" value="C:DNA-directed RNA polymerase complex"/>
    <property type="evidence" value="ECO:0007669"/>
    <property type="project" value="UniProtKB-KW"/>
</dbReference>
<evidence type="ECO:0000313" key="16">
    <source>
        <dbReference type="Proteomes" id="UP000286862"/>
    </source>
</evidence>
<comment type="similarity">
    <text evidence="1 11">Belongs to the RNA polymerase subunit omega family.</text>
</comment>
<proteinExistence type="inferred from homology"/>
<protein>
    <recommendedName>
        <fullName evidence="3 11">DNA-directed RNA polymerase subunit omega</fullName>
        <shortName evidence="11">RNAP omega subunit</shortName>
        <ecNumber evidence="2 11">2.7.7.6</ecNumber>
    </recommendedName>
    <alternativeName>
        <fullName evidence="9 11">RNA polymerase omega subunit</fullName>
    </alternativeName>
    <alternativeName>
        <fullName evidence="8 11">Transcriptase subunit omega</fullName>
    </alternativeName>
</protein>
<evidence type="ECO:0000256" key="6">
    <source>
        <dbReference type="ARBA" id="ARBA00022695"/>
    </source>
</evidence>
<evidence type="ECO:0000256" key="2">
    <source>
        <dbReference type="ARBA" id="ARBA00012418"/>
    </source>
</evidence>
<dbReference type="NCBIfam" id="TIGR00690">
    <property type="entry name" value="rpoZ"/>
    <property type="match status" value="1"/>
</dbReference>
<keyword evidence="4 11" id="KW-0240">DNA-directed RNA polymerase</keyword>
<evidence type="ECO:0000256" key="1">
    <source>
        <dbReference type="ARBA" id="ARBA00006711"/>
    </source>
</evidence>
<evidence type="ECO:0000313" key="15">
    <source>
        <dbReference type="EMBL" id="RWX51105.1"/>
    </source>
</evidence>
<accession>A0A3S3UEF2</accession>
<dbReference type="EMBL" id="MTKQ01000112">
    <property type="protein sequence ID" value="RWX48332.1"/>
    <property type="molecule type" value="Genomic_DNA"/>
</dbReference>
<dbReference type="EMBL" id="MTKR01000225">
    <property type="protein sequence ID" value="RWX49637.1"/>
    <property type="molecule type" value="Genomic_DNA"/>
</dbReference>
<comment type="subunit">
    <text evidence="11">The RNAP catalytic core consists of 2 alpha, 1 beta, 1 beta' and 1 omega subunit. When a sigma factor is associated with the core the holoenzyme is formed, which can initiate transcription.</text>
</comment>
<evidence type="ECO:0000256" key="4">
    <source>
        <dbReference type="ARBA" id="ARBA00022478"/>
    </source>
</evidence>
<dbReference type="EC" id="2.7.7.6" evidence="2 11"/>
<dbReference type="Proteomes" id="UP000287615">
    <property type="component" value="Unassembled WGS sequence"/>
</dbReference>
<name>A0A3S3UEF2_9BACT</name>
<keyword evidence="7 11" id="KW-0804">Transcription</keyword>
<dbReference type="InterPro" id="IPR003716">
    <property type="entry name" value="DNA-dir_RNA_pol_omega"/>
</dbReference>
<evidence type="ECO:0000256" key="11">
    <source>
        <dbReference type="HAMAP-Rule" id="MF_00366"/>
    </source>
</evidence>
<evidence type="ECO:0000256" key="10">
    <source>
        <dbReference type="ARBA" id="ARBA00048552"/>
    </source>
</evidence>
<evidence type="ECO:0000313" key="18">
    <source>
        <dbReference type="Proteomes" id="UP000288892"/>
    </source>
</evidence>
<dbReference type="SUPFAM" id="SSF63562">
    <property type="entry name" value="RPB6/omega subunit-like"/>
    <property type="match status" value="1"/>
</dbReference>
<sequence length="92" mass="10419">MARITVEDCLAQVGDDNRFALVHLAVERIRQHRKGEPFLVEGKNKEVVMTLREIASGDVTFDNIKDLPARRRAEEAAERAGKAEKKSETEQE</sequence>
<evidence type="ECO:0000256" key="8">
    <source>
        <dbReference type="ARBA" id="ARBA00029924"/>
    </source>
</evidence>
<dbReference type="EMBL" id="MTKS01000210">
    <property type="protein sequence ID" value="RWX51105.1"/>
    <property type="molecule type" value="Genomic_DNA"/>
</dbReference>
<evidence type="ECO:0000256" key="9">
    <source>
        <dbReference type="ARBA" id="ARBA00030998"/>
    </source>
</evidence>
<keyword evidence="5 11" id="KW-0808">Transferase</keyword>
<evidence type="ECO:0000256" key="7">
    <source>
        <dbReference type="ARBA" id="ARBA00023163"/>
    </source>
</evidence>
<comment type="catalytic activity">
    <reaction evidence="10 11">
        <text>RNA(n) + a ribonucleoside 5'-triphosphate = RNA(n+1) + diphosphate</text>
        <dbReference type="Rhea" id="RHEA:21248"/>
        <dbReference type="Rhea" id="RHEA-COMP:14527"/>
        <dbReference type="Rhea" id="RHEA-COMP:17342"/>
        <dbReference type="ChEBI" id="CHEBI:33019"/>
        <dbReference type="ChEBI" id="CHEBI:61557"/>
        <dbReference type="ChEBI" id="CHEBI:140395"/>
        <dbReference type="EC" id="2.7.7.6"/>
    </reaction>
</comment>
<feature type="region of interest" description="Disordered" evidence="12">
    <location>
        <begin position="70"/>
        <end position="92"/>
    </location>
</feature>
<keyword evidence="18" id="KW-1185">Reference proteome</keyword>
<evidence type="ECO:0000256" key="3">
    <source>
        <dbReference type="ARBA" id="ARBA00013725"/>
    </source>
</evidence>
<evidence type="ECO:0000313" key="17">
    <source>
        <dbReference type="Proteomes" id="UP000287615"/>
    </source>
</evidence>
<dbReference type="InterPro" id="IPR036161">
    <property type="entry name" value="RPB6/omega-like_sf"/>
</dbReference>
<dbReference type="Proteomes" id="UP000288892">
    <property type="component" value="Unassembled WGS sequence"/>
</dbReference>
<dbReference type="PANTHER" id="PTHR34476">
    <property type="entry name" value="DNA-DIRECTED RNA POLYMERASE SUBUNIT OMEGA"/>
    <property type="match status" value="1"/>
</dbReference>
<dbReference type="Pfam" id="PF01192">
    <property type="entry name" value="RNA_pol_Rpb6"/>
    <property type="match status" value="1"/>
</dbReference>
<dbReference type="GO" id="GO:0003677">
    <property type="term" value="F:DNA binding"/>
    <property type="evidence" value="ECO:0007669"/>
    <property type="project" value="UniProtKB-UniRule"/>
</dbReference>
<keyword evidence="6 11" id="KW-0548">Nucleotidyltransferase</keyword>
<dbReference type="AlphaFoldDB" id="A0A3S3UEF2"/>
<dbReference type="Proteomes" id="UP000286862">
    <property type="component" value="Unassembled WGS sequence"/>
</dbReference>
<dbReference type="PANTHER" id="PTHR34476:SF1">
    <property type="entry name" value="DNA-DIRECTED RNA POLYMERASE SUBUNIT OMEGA"/>
    <property type="match status" value="1"/>
</dbReference>
<comment type="function">
    <text evidence="11">Promotes RNA polymerase assembly. Latches the N- and C-terminal regions of the beta' subunit thereby facilitating its interaction with the beta and alpha subunits.</text>
</comment>
<dbReference type="GO" id="GO:0006351">
    <property type="term" value="P:DNA-templated transcription"/>
    <property type="evidence" value="ECO:0007669"/>
    <property type="project" value="UniProtKB-UniRule"/>
</dbReference>
<evidence type="ECO:0000256" key="5">
    <source>
        <dbReference type="ARBA" id="ARBA00022679"/>
    </source>
</evidence>
<dbReference type="Gene3D" id="3.90.940.10">
    <property type="match status" value="1"/>
</dbReference>
<dbReference type="GO" id="GO:0003899">
    <property type="term" value="F:DNA-directed RNA polymerase activity"/>
    <property type="evidence" value="ECO:0007669"/>
    <property type="project" value="UniProtKB-UniRule"/>
</dbReference>